<comment type="caution">
    <text evidence="3">The sequence shown here is derived from an EMBL/GenBank/DDBJ whole genome shotgun (WGS) entry which is preliminary data.</text>
</comment>
<dbReference type="InterPro" id="IPR028087">
    <property type="entry name" value="Tad_N"/>
</dbReference>
<organism evidence="3 4">
    <name type="scientific">Streptomyces clavifer</name>
    <dbReference type="NCBI Taxonomy" id="68188"/>
    <lineage>
        <taxon>Bacteria</taxon>
        <taxon>Bacillati</taxon>
        <taxon>Actinomycetota</taxon>
        <taxon>Actinomycetes</taxon>
        <taxon>Kitasatosporales</taxon>
        <taxon>Streptomycetaceae</taxon>
        <taxon>Streptomyces</taxon>
    </lineage>
</organism>
<keyword evidence="1" id="KW-0812">Transmembrane</keyword>
<dbReference type="Pfam" id="PF13400">
    <property type="entry name" value="Tad"/>
    <property type="match status" value="1"/>
</dbReference>
<dbReference type="EMBL" id="JAGINS010000002">
    <property type="protein sequence ID" value="MBP2363412.1"/>
    <property type="molecule type" value="Genomic_DNA"/>
</dbReference>
<evidence type="ECO:0000313" key="3">
    <source>
        <dbReference type="EMBL" id="MBP2363412.1"/>
    </source>
</evidence>
<proteinExistence type="predicted"/>
<name>A0ABS4VHJ5_9ACTN</name>
<evidence type="ECO:0000313" key="4">
    <source>
        <dbReference type="Proteomes" id="UP001519311"/>
    </source>
</evidence>
<evidence type="ECO:0000256" key="1">
    <source>
        <dbReference type="SAM" id="Phobius"/>
    </source>
</evidence>
<keyword evidence="1" id="KW-1133">Transmembrane helix</keyword>
<feature type="domain" description="Putative Flp pilus-assembly TadG-like N-terminal" evidence="2">
    <location>
        <begin position="25"/>
        <end position="72"/>
    </location>
</feature>
<evidence type="ECO:0000259" key="2">
    <source>
        <dbReference type="Pfam" id="PF13400"/>
    </source>
</evidence>
<keyword evidence="1" id="KW-0472">Membrane</keyword>
<keyword evidence="4" id="KW-1185">Reference proteome</keyword>
<dbReference type="Proteomes" id="UP001519311">
    <property type="component" value="Unassembled WGS sequence"/>
</dbReference>
<protein>
    <submittedName>
        <fullName evidence="3">Flp pilus assembly protein TadG</fullName>
    </submittedName>
</protein>
<reference evidence="3 4" key="1">
    <citation type="submission" date="2021-03" db="EMBL/GenBank/DDBJ databases">
        <title>Sequencing the genomes of 1000 actinobacteria strains.</title>
        <authorList>
            <person name="Klenk H.-P."/>
        </authorList>
    </citation>
    <scope>NUCLEOTIDE SEQUENCE [LARGE SCALE GENOMIC DNA]</scope>
    <source>
        <strain evidence="3 4">DSM 40843</strain>
    </source>
</reference>
<gene>
    <name evidence="3" type="ORF">JOF59_005904</name>
</gene>
<feature type="transmembrane region" description="Helical" evidence="1">
    <location>
        <begin position="26"/>
        <end position="46"/>
    </location>
</feature>
<accession>A0ABS4VHJ5</accession>
<sequence>MQVTFFSRCNRRRLVMSGRMRRDDGGVVVFVAVCVVALLGIIGLVLDGGGKLRATERADAVAFEAARAGGQAIDPGEAVSGDAIRVDPQAAAAAAYAYLGRAGVSGKVFFTENNARVVVTVTDSYATKFLPVVGIGSMAVSGHGSATLLHKAD</sequence>